<dbReference type="InterPro" id="IPR001453">
    <property type="entry name" value="MoaB/Mog_dom"/>
</dbReference>
<gene>
    <name evidence="1" type="primary">cinA</name>
    <name evidence="4" type="ORF">ACFQ5M_10300</name>
</gene>
<dbReference type="InterPro" id="IPR008136">
    <property type="entry name" value="CinA_C"/>
</dbReference>
<dbReference type="RefSeq" id="WP_125712053.1">
    <property type="nucleotide sequence ID" value="NZ_JBHTOP010000026.1"/>
</dbReference>
<sequence>MKAEIIAVGTELLLGQISNTNGQFLARMLADIGIDTYYQTVVGDNPQRLTEVLDLATKRSDLIITIGGLGPTEDDLTKQTVAKYLNTTLVADQKALDHLQDFYTQTKRPLTPNNRIQAYYVKDATVLNNSNGLAVGALLTANKATYVLLPGPPSEFKPMVLNELRPRLVAMTHHDEVLVSRVLRFYGIGESLLATKLNDLIVNQTNPTLATYAKDYEVTLRLTAKAKDNETADQLLDDLEQRVQALVGAHFYGYGDENNLEKVVVNQLIAKKLHVSAAESLTGGLFQSMIAEVPGASSVFDGGFVTYALDQKAKMLNIDAAQLHKDGVVSEATAAAMALHSRAQTNAEIGLGFTGVAGPDELEGQPAGTVYIGLAYKDEPVVVKLWHFPRKRNDIRTNAAMAGFFMLFKKLQQKD</sequence>
<dbReference type="Pfam" id="PF00994">
    <property type="entry name" value="MoCF_biosynth"/>
    <property type="match status" value="1"/>
</dbReference>
<dbReference type="NCBIfam" id="TIGR00200">
    <property type="entry name" value="cinA_nterm"/>
    <property type="match status" value="1"/>
</dbReference>
<dbReference type="HAMAP" id="MF_00226_B">
    <property type="entry name" value="CinA_B"/>
    <property type="match status" value="1"/>
</dbReference>
<proteinExistence type="inferred from homology"/>
<dbReference type="Proteomes" id="UP001597267">
    <property type="component" value="Unassembled WGS sequence"/>
</dbReference>
<dbReference type="PIRSF" id="PIRSF006728">
    <property type="entry name" value="CinA"/>
    <property type="match status" value="1"/>
</dbReference>
<evidence type="ECO:0000259" key="3">
    <source>
        <dbReference type="SMART" id="SM00852"/>
    </source>
</evidence>
<keyword evidence="5" id="KW-1185">Reference proteome</keyword>
<comment type="similarity">
    <text evidence="1">Belongs to the CinA family.</text>
</comment>
<evidence type="ECO:0000313" key="4">
    <source>
        <dbReference type="EMBL" id="MFD1672491.1"/>
    </source>
</evidence>
<keyword evidence="2" id="KW-0175">Coiled coil</keyword>
<dbReference type="SUPFAM" id="SSF142433">
    <property type="entry name" value="CinA-like"/>
    <property type="match status" value="1"/>
</dbReference>
<dbReference type="InterPro" id="IPR008135">
    <property type="entry name" value="Competence-induced_CinA"/>
</dbReference>
<protein>
    <recommendedName>
        <fullName evidence="1">Putative competence-damage inducible protein</fullName>
    </recommendedName>
</protein>
<comment type="caution">
    <text evidence="4">The sequence shown here is derived from an EMBL/GenBank/DDBJ whole genome shotgun (WGS) entry which is preliminary data.</text>
</comment>
<accession>A0ABW4J820</accession>
<evidence type="ECO:0000313" key="5">
    <source>
        <dbReference type="Proteomes" id="UP001597267"/>
    </source>
</evidence>
<dbReference type="PANTHER" id="PTHR13939">
    <property type="entry name" value="NICOTINAMIDE-NUCLEOTIDE AMIDOHYDROLASE PNCC"/>
    <property type="match status" value="1"/>
</dbReference>
<organism evidence="4 5">
    <name type="scientific">Agrilactobacillus yilanensis</name>
    <dbReference type="NCBI Taxonomy" id="2485997"/>
    <lineage>
        <taxon>Bacteria</taxon>
        <taxon>Bacillati</taxon>
        <taxon>Bacillota</taxon>
        <taxon>Bacilli</taxon>
        <taxon>Lactobacillales</taxon>
        <taxon>Lactobacillaceae</taxon>
        <taxon>Agrilactobacillus</taxon>
    </lineage>
</organism>
<dbReference type="NCBIfam" id="TIGR00199">
    <property type="entry name" value="PncC_domain"/>
    <property type="match status" value="1"/>
</dbReference>
<dbReference type="InterPro" id="IPR036653">
    <property type="entry name" value="CinA-like_C"/>
</dbReference>
<feature type="domain" description="MoaB/Mog" evidence="3">
    <location>
        <begin position="4"/>
        <end position="170"/>
    </location>
</feature>
<feature type="coiled-coil region" evidence="2">
    <location>
        <begin position="222"/>
        <end position="249"/>
    </location>
</feature>
<dbReference type="Gene3D" id="3.40.980.10">
    <property type="entry name" value="MoaB/Mog-like domain"/>
    <property type="match status" value="1"/>
</dbReference>
<dbReference type="SMART" id="SM00852">
    <property type="entry name" value="MoCF_biosynth"/>
    <property type="match status" value="1"/>
</dbReference>
<dbReference type="InterPro" id="IPR041424">
    <property type="entry name" value="CinA_KH"/>
</dbReference>
<dbReference type="NCBIfam" id="NF001813">
    <property type="entry name" value="PRK00549.1"/>
    <property type="match status" value="1"/>
</dbReference>
<dbReference type="EMBL" id="JBHTOP010000026">
    <property type="protein sequence ID" value="MFD1672491.1"/>
    <property type="molecule type" value="Genomic_DNA"/>
</dbReference>
<dbReference type="Pfam" id="PF18146">
    <property type="entry name" value="CinA_KH"/>
    <property type="match status" value="1"/>
</dbReference>
<dbReference type="Pfam" id="PF02464">
    <property type="entry name" value="CinA"/>
    <property type="match status" value="1"/>
</dbReference>
<dbReference type="CDD" id="cd00885">
    <property type="entry name" value="cinA"/>
    <property type="match status" value="1"/>
</dbReference>
<dbReference type="Gene3D" id="3.30.70.2860">
    <property type="match status" value="1"/>
</dbReference>
<dbReference type="SUPFAM" id="SSF53218">
    <property type="entry name" value="Molybdenum cofactor biosynthesis proteins"/>
    <property type="match status" value="1"/>
</dbReference>
<dbReference type="InterPro" id="IPR036425">
    <property type="entry name" value="MoaB/Mog-like_dom_sf"/>
</dbReference>
<evidence type="ECO:0000256" key="1">
    <source>
        <dbReference type="HAMAP-Rule" id="MF_00226"/>
    </source>
</evidence>
<dbReference type="PANTHER" id="PTHR13939:SF0">
    <property type="entry name" value="NMN AMIDOHYDROLASE-LIKE PROTEIN YFAY"/>
    <property type="match status" value="1"/>
</dbReference>
<reference evidence="5" key="1">
    <citation type="journal article" date="2019" name="Int. J. Syst. Evol. Microbiol.">
        <title>The Global Catalogue of Microorganisms (GCM) 10K type strain sequencing project: providing services to taxonomists for standard genome sequencing and annotation.</title>
        <authorList>
            <consortium name="The Broad Institute Genomics Platform"/>
            <consortium name="The Broad Institute Genome Sequencing Center for Infectious Disease"/>
            <person name="Wu L."/>
            <person name="Ma J."/>
        </authorList>
    </citation>
    <scope>NUCLEOTIDE SEQUENCE [LARGE SCALE GENOMIC DNA]</scope>
    <source>
        <strain evidence="5">CCM 8896</strain>
    </source>
</reference>
<name>A0ABW4J820_9LACO</name>
<dbReference type="InterPro" id="IPR050101">
    <property type="entry name" value="CinA"/>
</dbReference>
<dbReference type="Gene3D" id="3.90.950.20">
    <property type="entry name" value="CinA-like"/>
    <property type="match status" value="1"/>
</dbReference>
<dbReference type="NCBIfam" id="TIGR00177">
    <property type="entry name" value="molyb_syn"/>
    <property type="match status" value="1"/>
</dbReference>
<evidence type="ECO:0000256" key="2">
    <source>
        <dbReference type="SAM" id="Coils"/>
    </source>
</evidence>